<reference evidence="1" key="1">
    <citation type="submission" date="2021-01" db="EMBL/GenBank/DDBJ databases">
        <authorList>
            <person name="Bezrukov I."/>
        </authorList>
    </citation>
    <scope>NUCLEOTIDE SEQUENCE</scope>
</reference>
<dbReference type="EMBL" id="LR999455">
    <property type="protein sequence ID" value="CAE6076342.1"/>
    <property type="molecule type" value="Genomic_DNA"/>
</dbReference>
<evidence type="ECO:0000313" key="2">
    <source>
        <dbReference type="Proteomes" id="UP000682877"/>
    </source>
</evidence>
<proteinExistence type="predicted"/>
<organism evidence="1 2">
    <name type="scientific">Arabidopsis arenosa</name>
    <name type="common">Sand rock-cress</name>
    <name type="synonym">Cardaminopsis arenosa</name>
    <dbReference type="NCBI Taxonomy" id="38785"/>
    <lineage>
        <taxon>Eukaryota</taxon>
        <taxon>Viridiplantae</taxon>
        <taxon>Streptophyta</taxon>
        <taxon>Embryophyta</taxon>
        <taxon>Tracheophyta</taxon>
        <taxon>Spermatophyta</taxon>
        <taxon>Magnoliopsida</taxon>
        <taxon>eudicotyledons</taxon>
        <taxon>Gunneridae</taxon>
        <taxon>Pentapetalae</taxon>
        <taxon>rosids</taxon>
        <taxon>malvids</taxon>
        <taxon>Brassicales</taxon>
        <taxon>Brassicaceae</taxon>
        <taxon>Camelineae</taxon>
        <taxon>Arabidopsis</taxon>
    </lineage>
</organism>
<name>A0A8S2ABX1_ARAAE</name>
<protein>
    <submittedName>
        <fullName evidence="1">Uncharacterized protein</fullName>
    </submittedName>
</protein>
<dbReference type="AlphaFoldDB" id="A0A8S2ABX1"/>
<accession>A0A8S2ABX1</accession>
<evidence type="ECO:0000313" key="1">
    <source>
        <dbReference type="EMBL" id="CAE6076342.1"/>
    </source>
</evidence>
<sequence>MESPVARFLLPPPQTDDFIASVSNTNTTTLDFLVPRPSVSVCHAWCARIVKFVGRYAAVERSGGDDEEGRERSFRSSSVLARRIVNDLTIIWPPNLRPFTSEVGLKEMSED</sequence>
<gene>
    <name evidence="1" type="ORF">AARE701A_LOCUS13473</name>
</gene>
<dbReference type="Proteomes" id="UP000682877">
    <property type="component" value="Chromosome 5"/>
</dbReference>
<keyword evidence="2" id="KW-1185">Reference proteome</keyword>